<keyword evidence="4" id="KW-0732">Signal</keyword>
<keyword evidence="6" id="KW-0119">Carbohydrate metabolism</keyword>
<dbReference type="CDD" id="cd11618">
    <property type="entry name" value="ChtBD1_1"/>
    <property type="match status" value="3"/>
</dbReference>
<keyword evidence="8" id="KW-1015">Disulfide bond</keyword>
<evidence type="ECO:0000256" key="3">
    <source>
        <dbReference type="ARBA" id="ARBA00022723"/>
    </source>
</evidence>
<dbReference type="PROSITE" id="PS50941">
    <property type="entry name" value="CHIT_BIND_I_2"/>
    <property type="match status" value="3"/>
</dbReference>
<organism evidence="11 12">
    <name type="scientific">Lentithecium fluviatile CBS 122367</name>
    <dbReference type="NCBI Taxonomy" id="1168545"/>
    <lineage>
        <taxon>Eukaryota</taxon>
        <taxon>Fungi</taxon>
        <taxon>Dikarya</taxon>
        <taxon>Ascomycota</taxon>
        <taxon>Pezizomycotina</taxon>
        <taxon>Dothideomycetes</taxon>
        <taxon>Pleosporomycetidae</taxon>
        <taxon>Pleosporales</taxon>
        <taxon>Massarineae</taxon>
        <taxon>Lentitheciaceae</taxon>
        <taxon>Lentithecium</taxon>
    </lineage>
</organism>
<name>A0A6G1JI06_9PLEO</name>
<evidence type="ECO:0000256" key="2">
    <source>
        <dbReference type="ARBA" id="ARBA00022669"/>
    </source>
</evidence>
<dbReference type="OrthoDB" id="1193027at2759"/>
<feature type="domain" description="Chitin-binding type-1" evidence="10">
    <location>
        <begin position="293"/>
        <end position="336"/>
    </location>
</feature>
<proteinExistence type="predicted"/>
<sequence>MAACQFDSPSLVTSVSGTAAAPTFAFDVANTNYFGLGGTFTSSNGAVCSFPTRSVGPEGTSTYEITPIIVTSSSFSGKTTTCSILHPPSIDPTGSGSTTYTGIECPTAIDNKFAPGTYTLRFRQDGTPSISSQVFLVASPTTVTDTTTKTYYEFTTFPVQTTSTITATKYTSTATETASRPLSTTTTNVPITVTSTTTFCSSSSKKTSSASTPSPSSTPTSLPVSKDGNCGSSSGQTCLGSSFGNCCSRYGYCGSTNEYCLVTEGCQRGFGTCSSASPISSSARPTPTKISPDGTCGGANGYSCTPGNCCSQHGWCGVTSDHCGEDCQPLFGTCIKPGQPQPSPTKISLDGSCGGISGQTCLGSEFGDCCSQHSFCGRTPAYCSEGCQPKFGDCNSLHKRSAGVPGERRNRWNEVVKRAVGGKGPDYTYPPLPHTTITQSVTHMIIVFPSGQVSTTTVSGVTTKTVGGVITLTQTSTVATRTATICPKA</sequence>
<dbReference type="InterPro" id="IPR001002">
    <property type="entry name" value="Chitin-bd_1"/>
</dbReference>
<dbReference type="AlphaFoldDB" id="A0A6G1JI06"/>
<evidence type="ECO:0000256" key="1">
    <source>
        <dbReference type="ARBA" id="ARBA00001941"/>
    </source>
</evidence>
<feature type="disulfide bond" evidence="8">
    <location>
        <begin position="369"/>
        <end position="383"/>
    </location>
</feature>
<dbReference type="Gene3D" id="3.30.60.10">
    <property type="entry name" value="Endochitinase-like"/>
    <property type="match status" value="3"/>
</dbReference>
<evidence type="ECO:0000259" key="10">
    <source>
        <dbReference type="PROSITE" id="PS50941"/>
    </source>
</evidence>
<dbReference type="InterPro" id="IPR036861">
    <property type="entry name" value="Endochitinase-like_sf"/>
</dbReference>
<dbReference type="SUPFAM" id="SSF57016">
    <property type="entry name" value="Plant lectins/antimicrobial peptides"/>
    <property type="match status" value="3"/>
</dbReference>
<feature type="domain" description="Chitin-binding type-1" evidence="10">
    <location>
        <begin position="227"/>
        <end position="275"/>
    </location>
</feature>
<dbReference type="SMART" id="SM00270">
    <property type="entry name" value="ChtBD1"/>
    <property type="match status" value="3"/>
</dbReference>
<keyword evidence="5" id="KW-0378">Hydrolase</keyword>
<dbReference type="GO" id="GO:0016787">
    <property type="term" value="F:hydrolase activity"/>
    <property type="evidence" value="ECO:0007669"/>
    <property type="project" value="UniProtKB-KW"/>
</dbReference>
<feature type="disulfide bond" evidence="8">
    <location>
        <begin position="246"/>
        <end position="260"/>
    </location>
</feature>
<protein>
    <submittedName>
        <fullName evidence="11">Carbohydrate-binding module family 18 protein</fullName>
    </submittedName>
</protein>
<dbReference type="PANTHER" id="PTHR46471:SF2">
    <property type="entry name" value="CHITIN DEACETYLASE-RELATED"/>
    <property type="match status" value="1"/>
</dbReference>
<evidence type="ECO:0000256" key="8">
    <source>
        <dbReference type="PROSITE-ProRule" id="PRU00261"/>
    </source>
</evidence>
<reference evidence="11" key="1">
    <citation type="journal article" date="2020" name="Stud. Mycol.">
        <title>101 Dothideomycetes genomes: a test case for predicting lifestyles and emergence of pathogens.</title>
        <authorList>
            <person name="Haridas S."/>
            <person name="Albert R."/>
            <person name="Binder M."/>
            <person name="Bloem J."/>
            <person name="Labutti K."/>
            <person name="Salamov A."/>
            <person name="Andreopoulos B."/>
            <person name="Baker S."/>
            <person name="Barry K."/>
            <person name="Bills G."/>
            <person name="Bluhm B."/>
            <person name="Cannon C."/>
            <person name="Castanera R."/>
            <person name="Culley D."/>
            <person name="Daum C."/>
            <person name="Ezra D."/>
            <person name="Gonzalez J."/>
            <person name="Henrissat B."/>
            <person name="Kuo A."/>
            <person name="Liang C."/>
            <person name="Lipzen A."/>
            <person name="Lutzoni F."/>
            <person name="Magnuson J."/>
            <person name="Mondo S."/>
            <person name="Nolan M."/>
            <person name="Ohm R."/>
            <person name="Pangilinan J."/>
            <person name="Park H.-J."/>
            <person name="Ramirez L."/>
            <person name="Alfaro M."/>
            <person name="Sun H."/>
            <person name="Tritt A."/>
            <person name="Yoshinaga Y."/>
            <person name="Zwiers L.-H."/>
            <person name="Turgeon B."/>
            <person name="Goodwin S."/>
            <person name="Spatafora J."/>
            <person name="Crous P."/>
            <person name="Grigoriev I."/>
        </authorList>
    </citation>
    <scope>NUCLEOTIDE SEQUENCE</scope>
    <source>
        <strain evidence="11">CBS 122367</strain>
    </source>
</reference>
<evidence type="ECO:0000256" key="6">
    <source>
        <dbReference type="ARBA" id="ARBA00023277"/>
    </source>
</evidence>
<feature type="domain" description="Chitin-binding type-1" evidence="10">
    <location>
        <begin position="350"/>
        <end position="396"/>
    </location>
</feature>
<dbReference type="GO" id="GO:0046872">
    <property type="term" value="F:metal ion binding"/>
    <property type="evidence" value="ECO:0007669"/>
    <property type="project" value="UniProtKB-KW"/>
</dbReference>
<evidence type="ECO:0000256" key="9">
    <source>
        <dbReference type="SAM" id="MobiDB-lite"/>
    </source>
</evidence>
<keyword evidence="7" id="KW-0170">Cobalt</keyword>
<comment type="cofactor">
    <cofactor evidence="1">
        <name>Co(2+)</name>
        <dbReference type="ChEBI" id="CHEBI:48828"/>
    </cofactor>
</comment>
<dbReference type="Proteomes" id="UP000799291">
    <property type="component" value="Unassembled WGS sequence"/>
</dbReference>
<gene>
    <name evidence="11" type="ORF">K458DRAFT_399547</name>
</gene>
<dbReference type="PANTHER" id="PTHR46471">
    <property type="entry name" value="CHITIN DEACETYLASE"/>
    <property type="match status" value="1"/>
</dbReference>
<feature type="disulfide bond" evidence="8">
    <location>
        <begin position="304"/>
        <end position="316"/>
    </location>
</feature>
<feature type="disulfide bond" evidence="8">
    <location>
        <begin position="309"/>
        <end position="323"/>
    </location>
</feature>
<keyword evidence="12" id="KW-1185">Reference proteome</keyword>
<evidence type="ECO:0000256" key="4">
    <source>
        <dbReference type="ARBA" id="ARBA00022729"/>
    </source>
</evidence>
<dbReference type="EMBL" id="MU005571">
    <property type="protein sequence ID" value="KAF2690172.1"/>
    <property type="molecule type" value="Genomic_DNA"/>
</dbReference>
<dbReference type="Pfam" id="PF00187">
    <property type="entry name" value="Chitin_bind_1"/>
    <property type="match status" value="1"/>
</dbReference>
<evidence type="ECO:0000313" key="11">
    <source>
        <dbReference type="EMBL" id="KAF2690172.1"/>
    </source>
</evidence>
<evidence type="ECO:0000256" key="5">
    <source>
        <dbReference type="ARBA" id="ARBA00022801"/>
    </source>
</evidence>
<keyword evidence="3" id="KW-0479">Metal-binding</keyword>
<feature type="region of interest" description="Disordered" evidence="9">
    <location>
        <begin position="199"/>
        <end position="225"/>
    </location>
</feature>
<evidence type="ECO:0000313" key="12">
    <source>
        <dbReference type="Proteomes" id="UP000799291"/>
    </source>
</evidence>
<accession>A0A6G1JI06</accession>
<comment type="caution">
    <text evidence="8">Lacks conserved residue(s) required for the propagation of feature annotation.</text>
</comment>
<evidence type="ECO:0000256" key="7">
    <source>
        <dbReference type="ARBA" id="ARBA00023285"/>
    </source>
</evidence>
<keyword evidence="2 8" id="KW-0147">Chitin-binding</keyword>
<dbReference type="GO" id="GO:0008061">
    <property type="term" value="F:chitin binding"/>
    <property type="evidence" value="ECO:0007669"/>
    <property type="project" value="UniProtKB-UniRule"/>
</dbReference>